<dbReference type="KEGG" id="ock:EXM22_11330"/>
<sequence>MDRIKQKQAKRLQRKKHVRKKISGTAERPRLTVYKSNKNLSLQVIDDVKGHTIVSASTLEKDLTAVKVNVEGGAQLGKVIGERMKAAGINTIVFDRNGLMYHGIVKAIAEAARAEGIQF</sequence>
<protein>
    <recommendedName>
        <fullName evidence="6 7">Large ribosomal subunit protein uL18</fullName>
    </recommendedName>
</protein>
<keyword evidence="3 7" id="KW-0694">RNA-binding</keyword>
<dbReference type="InterPro" id="IPR057268">
    <property type="entry name" value="Ribosomal_L18"/>
</dbReference>
<accession>A0A5C1QMJ3</accession>
<evidence type="ECO:0000256" key="1">
    <source>
        <dbReference type="ARBA" id="ARBA00007116"/>
    </source>
</evidence>
<evidence type="ECO:0000313" key="10">
    <source>
        <dbReference type="Proteomes" id="UP000324209"/>
    </source>
</evidence>
<dbReference type="PANTHER" id="PTHR12899:SF3">
    <property type="entry name" value="LARGE RIBOSOMAL SUBUNIT PROTEIN UL18M"/>
    <property type="match status" value="1"/>
</dbReference>
<evidence type="ECO:0000256" key="3">
    <source>
        <dbReference type="ARBA" id="ARBA00022884"/>
    </source>
</evidence>
<dbReference type="HAMAP" id="MF_01337_B">
    <property type="entry name" value="Ribosomal_uL18_B"/>
    <property type="match status" value="1"/>
</dbReference>
<dbReference type="Pfam" id="PF00861">
    <property type="entry name" value="Ribosomal_L18p"/>
    <property type="match status" value="1"/>
</dbReference>
<dbReference type="OrthoDB" id="9810939at2"/>
<name>A0A5C1QMJ3_9SPIO</name>
<dbReference type="CDD" id="cd00432">
    <property type="entry name" value="Ribosomal_L18_L5e"/>
    <property type="match status" value="1"/>
</dbReference>
<proteinExistence type="inferred from homology"/>
<keyword evidence="2 7" id="KW-0699">rRNA-binding</keyword>
<gene>
    <name evidence="7" type="primary">rplR</name>
    <name evidence="9" type="ORF">EXM22_11330</name>
</gene>
<dbReference type="GO" id="GO:0022625">
    <property type="term" value="C:cytosolic large ribosomal subunit"/>
    <property type="evidence" value="ECO:0007669"/>
    <property type="project" value="TreeGrafter"/>
</dbReference>
<dbReference type="RefSeq" id="WP_149486629.1">
    <property type="nucleotide sequence ID" value="NZ_CP036150.1"/>
</dbReference>
<comment type="similarity">
    <text evidence="1 7">Belongs to the universal ribosomal protein uL18 family.</text>
</comment>
<evidence type="ECO:0000256" key="4">
    <source>
        <dbReference type="ARBA" id="ARBA00022980"/>
    </source>
</evidence>
<reference evidence="9 10" key="1">
    <citation type="submission" date="2019-02" db="EMBL/GenBank/DDBJ databases">
        <title>Complete Genome Sequence and Methylome Analysis of free living Spirochaetas.</title>
        <authorList>
            <person name="Fomenkov A."/>
            <person name="Dubinina G."/>
            <person name="Leshcheva N."/>
            <person name="Mikheeva N."/>
            <person name="Grabovich M."/>
            <person name="Vincze T."/>
            <person name="Roberts R.J."/>
        </authorList>
    </citation>
    <scope>NUCLEOTIDE SEQUENCE [LARGE SCALE GENOMIC DNA]</scope>
    <source>
        <strain evidence="9 10">K2</strain>
    </source>
</reference>
<evidence type="ECO:0000256" key="6">
    <source>
        <dbReference type="ARBA" id="ARBA00035197"/>
    </source>
</evidence>
<evidence type="ECO:0000256" key="2">
    <source>
        <dbReference type="ARBA" id="ARBA00022730"/>
    </source>
</evidence>
<feature type="compositionally biased region" description="Basic residues" evidence="8">
    <location>
        <begin position="1"/>
        <end position="22"/>
    </location>
</feature>
<dbReference type="SUPFAM" id="SSF53137">
    <property type="entry name" value="Translational machinery components"/>
    <property type="match status" value="1"/>
</dbReference>
<keyword evidence="5 7" id="KW-0687">Ribonucleoprotein</keyword>
<dbReference type="EMBL" id="CP036150">
    <property type="protein sequence ID" value="QEN08548.1"/>
    <property type="molecule type" value="Genomic_DNA"/>
</dbReference>
<evidence type="ECO:0000313" key="9">
    <source>
        <dbReference type="EMBL" id="QEN08548.1"/>
    </source>
</evidence>
<keyword evidence="4 7" id="KW-0689">Ribosomal protein</keyword>
<evidence type="ECO:0000256" key="8">
    <source>
        <dbReference type="SAM" id="MobiDB-lite"/>
    </source>
</evidence>
<feature type="region of interest" description="Disordered" evidence="8">
    <location>
        <begin position="1"/>
        <end position="27"/>
    </location>
</feature>
<comment type="subunit">
    <text evidence="7">Part of the 50S ribosomal subunit; part of the 5S rRNA/L5/L18/L25 subcomplex. Contacts the 5S and 23S rRNAs.</text>
</comment>
<dbReference type="FunFam" id="3.30.420.100:FF:000001">
    <property type="entry name" value="50S ribosomal protein L18"/>
    <property type="match status" value="1"/>
</dbReference>
<dbReference type="GO" id="GO:0008097">
    <property type="term" value="F:5S rRNA binding"/>
    <property type="evidence" value="ECO:0007669"/>
    <property type="project" value="TreeGrafter"/>
</dbReference>
<evidence type="ECO:0000256" key="7">
    <source>
        <dbReference type="HAMAP-Rule" id="MF_01337"/>
    </source>
</evidence>
<dbReference type="InterPro" id="IPR005484">
    <property type="entry name" value="Ribosomal_uL18_bac/plant/anim"/>
</dbReference>
<evidence type="ECO:0000256" key="5">
    <source>
        <dbReference type="ARBA" id="ARBA00023274"/>
    </source>
</evidence>
<dbReference type="AlphaFoldDB" id="A0A5C1QMJ3"/>
<keyword evidence="10" id="KW-1185">Reference proteome</keyword>
<dbReference type="InterPro" id="IPR004389">
    <property type="entry name" value="Ribosomal_uL18_bac-type"/>
</dbReference>
<organism evidence="9 10">
    <name type="scientific">Oceanispirochaeta crateris</name>
    <dbReference type="NCBI Taxonomy" id="2518645"/>
    <lineage>
        <taxon>Bacteria</taxon>
        <taxon>Pseudomonadati</taxon>
        <taxon>Spirochaetota</taxon>
        <taxon>Spirochaetia</taxon>
        <taxon>Spirochaetales</taxon>
        <taxon>Spirochaetaceae</taxon>
        <taxon>Oceanispirochaeta</taxon>
    </lineage>
</organism>
<dbReference type="GO" id="GO:0006412">
    <property type="term" value="P:translation"/>
    <property type="evidence" value="ECO:0007669"/>
    <property type="project" value="UniProtKB-UniRule"/>
</dbReference>
<dbReference type="GO" id="GO:0003735">
    <property type="term" value="F:structural constituent of ribosome"/>
    <property type="evidence" value="ECO:0007669"/>
    <property type="project" value="InterPro"/>
</dbReference>
<comment type="function">
    <text evidence="7">This is one of the proteins that bind and probably mediate the attachment of the 5S RNA into the large ribosomal subunit, where it forms part of the central protuberance.</text>
</comment>
<dbReference type="PANTHER" id="PTHR12899">
    <property type="entry name" value="39S RIBOSOMAL PROTEIN L18, MITOCHONDRIAL"/>
    <property type="match status" value="1"/>
</dbReference>
<dbReference type="Gene3D" id="3.30.420.100">
    <property type="match status" value="1"/>
</dbReference>
<dbReference type="Proteomes" id="UP000324209">
    <property type="component" value="Chromosome"/>
</dbReference>
<dbReference type="NCBIfam" id="TIGR00060">
    <property type="entry name" value="L18_bact"/>
    <property type="match status" value="1"/>
</dbReference>